<organism evidence="2">
    <name type="scientific">Cladocopium goreaui</name>
    <dbReference type="NCBI Taxonomy" id="2562237"/>
    <lineage>
        <taxon>Eukaryota</taxon>
        <taxon>Sar</taxon>
        <taxon>Alveolata</taxon>
        <taxon>Dinophyceae</taxon>
        <taxon>Suessiales</taxon>
        <taxon>Symbiodiniaceae</taxon>
        <taxon>Cladocopium</taxon>
    </lineage>
</organism>
<dbReference type="AlphaFoldDB" id="A0A9P1G8N6"/>
<evidence type="ECO:0000256" key="1">
    <source>
        <dbReference type="SAM" id="Coils"/>
    </source>
</evidence>
<gene>
    <name evidence="2" type="ORF">C1SCF055_LOCUS29637</name>
</gene>
<proteinExistence type="predicted"/>
<keyword evidence="1" id="KW-0175">Coiled coil</keyword>
<dbReference type="EMBL" id="CAMXCT030003334">
    <property type="protein sequence ID" value="CAL4791118.1"/>
    <property type="molecule type" value="Genomic_DNA"/>
</dbReference>
<evidence type="ECO:0000313" key="4">
    <source>
        <dbReference type="Proteomes" id="UP001152797"/>
    </source>
</evidence>
<sequence>MDAPLYARMQEHSARHQHAIQLSVSAEPARNEVVHLELHLLSHVEVVELLCRVYREMRSTKNELEVLRREFRDLRNRFGTTLENLAAWQDELAPLLGLVHPQPDMPPDDDGFVCPCLRDLLVTASAPPLEVSPSSKAQVAIEDRGQVEAQILKLRQTIQRRRNLPGSNAQAKHKAEKVLSHYEEVLQTLEERLGQLDHEIREMGSSRIFWAKLALSQ</sequence>
<dbReference type="EMBL" id="CAMXCT020003334">
    <property type="protein sequence ID" value="CAL1157181.1"/>
    <property type="molecule type" value="Genomic_DNA"/>
</dbReference>
<name>A0A9P1G8N6_9DINO</name>
<keyword evidence="4" id="KW-1185">Reference proteome</keyword>
<feature type="coiled-coil region" evidence="1">
    <location>
        <begin position="172"/>
        <end position="206"/>
    </location>
</feature>
<reference evidence="2" key="1">
    <citation type="submission" date="2022-10" db="EMBL/GenBank/DDBJ databases">
        <authorList>
            <person name="Chen Y."/>
            <person name="Dougan E. K."/>
            <person name="Chan C."/>
            <person name="Rhodes N."/>
            <person name="Thang M."/>
        </authorList>
    </citation>
    <scope>NUCLEOTIDE SEQUENCE</scope>
</reference>
<accession>A0A9P1G8N6</accession>
<evidence type="ECO:0000313" key="3">
    <source>
        <dbReference type="EMBL" id="CAL1157181.1"/>
    </source>
</evidence>
<protein>
    <submittedName>
        <fullName evidence="2">Uncharacterized protein</fullName>
    </submittedName>
</protein>
<dbReference type="EMBL" id="CAMXCT010003334">
    <property type="protein sequence ID" value="CAI4003806.1"/>
    <property type="molecule type" value="Genomic_DNA"/>
</dbReference>
<reference evidence="3" key="2">
    <citation type="submission" date="2024-04" db="EMBL/GenBank/DDBJ databases">
        <authorList>
            <person name="Chen Y."/>
            <person name="Shah S."/>
            <person name="Dougan E. K."/>
            <person name="Thang M."/>
            <person name="Chan C."/>
        </authorList>
    </citation>
    <scope>NUCLEOTIDE SEQUENCE [LARGE SCALE GENOMIC DNA]</scope>
</reference>
<evidence type="ECO:0000313" key="2">
    <source>
        <dbReference type="EMBL" id="CAI4003806.1"/>
    </source>
</evidence>
<dbReference type="Proteomes" id="UP001152797">
    <property type="component" value="Unassembled WGS sequence"/>
</dbReference>
<comment type="caution">
    <text evidence="2">The sequence shown here is derived from an EMBL/GenBank/DDBJ whole genome shotgun (WGS) entry which is preliminary data.</text>
</comment>